<dbReference type="Proteomes" id="UP000187406">
    <property type="component" value="Unassembled WGS sequence"/>
</dbReference>
<dbReference type="AlphaFoldDB" id="A0A1Q3D9T4"/>
<protein>
    <recommendedName>
        <fullName evidence="3">Exo_endo_phos domain-containing protein</fullName>
    </recommendedName>
</protein>
<keyword evidence="2" id="KW-1185">Reference proteome</keyword>
<comment type="caution">
    <text evidence="1">The sequence shown here is derived from an EMBL/GenBank/DDBJ whole genome shotgun (WGS) entry which is preliminary data.</text>
</comment>
<dbReference type="Gene3D" id="3.60.10.10">
    <property type="entry name" value="Endonuclease/exonuclease/phosphatase"/>
    <property type="match status" value="1"/>
</dbReference>
<reference evidence="2" key="1">
    <citation type="submission" date="2016-04" db="EMBL/GenBank/DDBJ databases">
        <title>Cephalotus genome sequencing.</title>
        <authorList>
            <person name="Fukushima K."/>
            <person name="Hasebe M."/>
            <person name="Fang X."/>
        </authorList>
    </citation>
    <scope>NUCLEOTIDE SEQUENCE [LARGE SCALE GENOMIC DNA]</scope>
    <source>
        <strain evidence="2">cv. St1</strain>
    </source>
</reference>
<name>A0A1Q3D9T4_CEPFO</name>
<evidence type="ECO:0000313" key="1">
    <source>
        <dbReference type="EMBL" id="GAV89257.1"/>
    </source>
</evidence>
<sequence>MQRVACNFSTKPWAILGDFNVSRSVQEQLRGKLRLSKSILEFEDCIWDCELEDIRQTGCFYTWNNKRSGIDLITKKLDRVMGNWLWFQQVGHLQVHFHVPGISDHSPAKLQLRSRPPSLGRSFKFLNIWASHPSFLGIVRHVWAAEVVGTLLEVVAKKLKMLKPALQRLHNEYFKNPASLVAQSRQEVENVQARLEKEPTNPHLKFLEKKLVEKLRNTCHVEEAVLRQKSRVQWLKLGDSNIAYFHKVCKVRQSKNLISRILNEAGQWVSDPRLTREEGVSFFSQLFKRPASHSLVLLGT</sequence>
<organism evidence="1 2">
    <name type="scientific">Cephalotus follicularis</name>
    <name type="common">Albany pitcher plant</name>
    <dbReference type="NCBI Taxonomy" id="3775"/>
    <lineage>
        <taxon>Eukaryota</taxon>
        <taxon>Viridiplantae</taxon>
        <taxon>Streptophyta</taxon>
        <taxon>Embryophyta</taxon>
        <taxon>Tracheophyta</taxon>
        <taxon>Spermatophyta</taxon>
        <taxon>Magnoliopsida</taxon>
        <taxon>eudicotyledons</taxon>
        <taxon>Gunneridae</taxon>
        <taxon>Pentapetalae</taxon>
        <taxon>rosids</taxon>
        <taxon>fabids</taxon>
        <taxon>Oxalidales</taxon>
        <taxon>Cephalotaceae</taxon>
        <taxon>Cephalotus</taxon>
    </lineage>
</organism>
<dbReference type="PANTHER" id="PTHR33710:SF71">
    <property type="entry name" value="ENDONUCLEASE_EXONUCLEASE_PHOSPHATASE DOMAIN-CONTAINING PROTEIN"/>
    <property type="match status" value="1"/>
</dbReference>
<accession>A0A1Q3D9T4</accession>
<dbReference type="SUPFAM" id="SSF56219">
    <property type="entry name" value="DNase I-like"/>
    <property type="match status" value="1"/>
</dbReference>
<gene>
    <name evidence="1" type="ORF">CFOL_v3_32675</name>
</gene>
<proteinExistence type="predicted"/>
<dbReference type="PANTHER" id="PTHR33710">
    <property type="entry name" value="BNAC02G09200D PROTEIN"/>
    <property type="match status" value="1"/>
</dbReference>
<dbReference type="InParanoid" id="A0A1Q3D9T4"/>
<dbReference type="OrthoDB" id="1742302at2759"/>
<dbReference type="InterPro" id="IPR036691">
    <property type="entry name" value="Endo/exonu/phosph_ase_sf"/>
</dbReference>
<evidence type="ECO:0000313" key="2">
    <source>
        <dbReference type="Proteomes" id="UP000187406"/>
    </source>
</evidence>
<dbReference type="EMBL" id="BDDD01005357">
    <property type="protein sequence ID" value="GAV89257.1"/>
    <property type="molecule type" value="Genomic_DNA"/>
</dbReference>
<evidence type="ECO:0008006" key="3">
    <source>
        <dbReference type="Google" id="ProtNLM"/>
    </source>
</evidence>